<reference evidence="2" key="1">
    <citation type="submission" date="2024-07" db="EMBL/GenBank/DDBJ databases">
        <authorList>
            <person name="Yu S.T."/>
        </authorList>
    </citation>
    <scope>NUCLEOTIDE SEQUENCE</scope>
    <source>
        <strain evidence="2">R41</strain>
    </source>
</reference>
<name>A0AB39RLU8_9ACTN</name>
<dbReference type="AlphaFoldDB" id="A0AB39RLU8"/>
<dbReference type="PANTHER" id="PTHR41521:SF4">
    <property type="entry name" value="BLR0684 PROTEIN"/>
    <property type="match status" value="1"/>
</dbReference>
<dbReference type="Gene3D" id="3.30.70.100">
    <property type="match status" value="1"/>
</dbReference>
<dbReference type="PANTHER" id="PTHR41521">
    <property type="match status" value="1"/>
</dbReference>
<dbReference type="InterPro" id="IPR011008">
    <property type="entry name" value="Dimeric_a/b-barrel"/>
</dbReference>
<feature type="domain" description="DUF1330" evidence="1">
    <location>
        <begin position="2"/>
        <end position="95"/>
    </location>
</feature>
<dbReference type="SUPFAM" id="SSF54909">
    <property type="entry name" value="Dimeric alpha+beta barrel"/>
    <property type="match status" value="1"/>
</dbReference>
<evidence type="ECO:0000313" key="2">
    <source>
        <dbReference type="EMBL" id="XDQ53869.1"/>
    </source>
</evidence>
<proteinExistence type="predicted"/>
<accession>A0AB39RLU8</accession>
<dbReference type="EMBL" id="CP163443">
    <property type="protein sequence ID" value="XDQ53869.1"/>
    <property type="molecule type" value="Genomic_DNA"/>
</dbReference>
<organism evidence="2">
    <name type="scientific">Streptomyces sp. R41</name>
    <dbReference type="NCBI Taxonomy" id="3238632"/>
    <lineage>
        <taxon>Bacteria</taxon>
        <taxon>Bacillati</taxon>
        <taxon>Actinomycetota</taxon>
        <taxon>Actinomycetes</taxon>
        <taxon>Kitasatosporales</taxon>
        <taxon>Streptomycetaceae</taxon>
        <taxon>Streptomyces</taxon>
    </lineage>
</organism>
<sequence length="116" mass="12780">MSAYAICNLFPTGLNEDILTYIEQVQDTFAAFGGRFLVHGARAEVVEGEWPGDIVVVEFPDMDSIKAWYASPAYQEILPLRKDHIEGNLLFVDGVAADYDAKKTAAELRAVMAPGR</sequence>
<dbReference type="Pfam" id="PF07045">
    <property type="entry name" value="DUF1330"/>
    <property type="match status" value="1"/>
</dbReference>
<evidence type="ECO:0000259" key="1">
    <source>
        <dbReference type="Pfam" id="PF07045"/>
    </source>
</evidence>
<gene>
    <name evidence="2" type="ORF">AB5J53_20485</name>
</gene>
<dbReference type="RefSeq" id="WP_369247104.1">
    <property type="nucleotide sequence ID" value="NZ_CP163443.1"/>
</dbReference>
<dbReference type="InterPro" id="IPR010753">
    <property type="entry name" value="DUF1330"/>
</dbReference>
<protein>
    <submittedName>
        <fullName evidence="2">DUF1330 domain-containing protein</fullName>
    </submittedName>
</protein>